<organism evidence="3 4">
    <name type="scientific">Turnix velox</name>
    <name type="common">Little buttonquail</name>
    <dbReference type="NCBI Taxonomy" id="2529409"/>
    <lineage>
        <taxon>Eukaryota</taxon>
        <taxon>Metazoa</taxon>
        <taxon>Chordata</taxon>
        <taxon>Craniata</taxon>
        <taxon>Vertebrata</taxon>
        <taxon>Euteleostomi</taxon>
        <taxon>Archelosauria</taxon>
        <taxon>Archosauria</taxon>
        <taxon>Dinosauria</taxon>
        <taxon>Saurischia</taxon>
        <taxon>Theropoda</taxon>
        <taxon>Coelurosauria</taxon>
        <taxon>Aves</taxon>
        <taxon>Neognathae</taxon>
        <taxon>Neoaves</taxon>
        <taxon>Charadriiformes</taxon>
        <taxon>Turnicidae</taxon>
        <taxon>Turnix</taxon>
    </lineage>
</organism>
<feature type="domain" description="Integrator complex subunit 5 C-terminal" evidence="2">
    <location>
        <begin position="13"/>
        <end position="174"/>
    </location>
</feature>
<name>A0A7L3M2B2_9CHAR</name>
<dbReference type="AlphaFoldDB" id="A0A7L3M2B2"/>
<feature type="region of interest" description="Disordered" evidence="1">
    <location>
        <begin position="44"/>
        <end position="64"/>
    </location>
</feature>
<sequence>TPLGSTPPPSLVSTTLQEGVREGCDRLLQLLLLHLQKLLFQRPQPNLDPSSPSSSSSCPPPKPVPFLEGLKPHLQELCLEVLRLERKRFLWQHQILALLALYWTPQGGAEALASLLTLARGQEELALATQLHATLSPSLPDLLPPTLATCLQQIHAGRLPPPQIAQICRNFALVL</sequence>
<dbReference type="Pfam" id="PF14838">
    <property type="entry name" value="INTS5_C"/>
    <property type="match status" value="1"/>
</dbReference>
<dbReference type="GO" id="GO:0032039">
    <property type="term" value="C:integrator complex"/>
    <property type="evidence" value="ECO:0007669"/>
    <property type="project" value="InterPro"/>
</dbReference>
<feature type="non-terminal residue" evidence="3">
    <location>
        <position position="1"/>
    </location>
</feature>
<evidence type="ECO:0000256" key="1">
    <source>
        <dbReference type="SAM" id="MobiDB-lite"/>
    </source>
</evidence>
<keyword evidence="4" id="KW-1185">Reference proteome</keyword>
<dbReference type="OrthoDB" id="69088at2759"/>
<evidence type="ECO:0000313" key="4">
    <source>
        <dbReference type="Proteomes" id="UP000582182"/>
    </source>
</evidence>
<accession>A0A7L3M2B2</accession>
<dbReference type="PANTHER" id="PTHR31697:SF2">
    <property type="entry name" value="INTEGRATOR COMPLEX SUBUNIT 5"/>
    <property type="match status" value="1"/>
</dbReference>
<feature type="non-terminal residue" evidence="3">
    <location>
        <position position="175"/>
    </location>
</feature>
<protein>
    <submittedName>
        <fullName evidence="3">INT5 protein</fullName>
    </submittedName>
</protein>
<reference evidence="3 4" key="1">
    <citation type="submission" date="2019-09" db="EMBL/GenBank/DDBJ databases">
        <title>Bird 10,000 Genomes (B10K) Project - Family phase.</title>
        <authorList>
            <person name="Zhang G."/>
        </authorList>
    </citation>
    <scope>NUCLEOTIDE SEQUENCE [LARGE SCALE GENOMIC DNA]</scope>
    <source>
        <strain evidence="3">B10K-DU-029-46</strain>
    </source>
</reference>
<evidence type="ECO:0000259" key="2">
    <source>
        <dbReference type="Pfam" id="PF14838"/>
    </source>
</evidence>
<comment type="caution">
    <text evidence="3">The sequence shown here is derived from an EMBL/GenBank/DDBJ whole genome shotgun (WGS) entry which is preliminary data.</text>
</comment>
<proteinExistence type="predicted"/>
<dbReference type="PANTHER" id="PTHR31697">
    <property type="entry name" value="INTEGRATOR COMPLEX SUBUNIT 5"/>
    <property type="match status" value="1"/>
</dbReference>
<gene>
    <name evidence="3" type="primary">Ints5_1</name>
    <name evidence="3" type="ORF">TURVEL_R14100</name>
</gene>
<dbReference type="GO" id="GO:0034472">
    <property type="term" value="P:snRNA 3'-end processing"/>
    <property type="evidence" value="ECO:0007669"/>
    <property type="project" value="TreeGrafter"/>
</dbReference>
<evidence type="ECO:0000313" key="3">
    <source>
        <dbReference type="EMBL" id="NXU59923.1"/>
    </source>
</evidence>
<dbReference type="EMBL" id="VZTY01040066">
    <property type="protein sequence ID" value="NXU59923.1"/>
    <property type="molecule type" value="Genomic_DNA"/>
</dbReference>
<dbReference type="InterPro" id="IPR040316">
    <property type="entry name" value="INTS5"/>
</dbReference>
<dbReference type="Proteomes" id="UP000582182">
    <property type="component" value="Unassembled WGS sequence"/>
</dbReference>
<dbReference type="InterPro" id="IPR029444">
    <property type="entry name" value="INTS5_C"/>
</dbReference>